<protein>
    <recommendedName>
        <fullName evidence="3">Replication restart protein DnaT</fullName>
    </recommendedName>
</protein>
<keyword evidence="1 3" id="KW-0639">Primosome</keyword>
<dbReference type="HAMAP" id="MF_01061">
    <property type="entry name" value="DnaT"/>
    <property type="match status" value="1"/>
</dbReference>
<feature type="domain" description="DnaT DNA-binding" evidence="5">
    <location>
        <begin position="91"/>
        <end position="155"/>
    </location>
</feature>
<evidence type="ECO:0000256" key="3">
    <source>
        <dbReference type="HAMAP-Rule" id="MF_01061"/>
    </source>
</evidence>
<evidence type="ECO:0000256" key="1">
    <source>
        <dbReference type="ARBA" id="ARBA00022515"/>
    </source>
</evidence>
<dbReference type="EMBL" id="CBSW010000071">
    <property type="protein sequence ID" value="CDG95821.1"/>
    <property type="molecule type" value="Genomic_DNA"/>
</dbReference>
<evidence type="ECO:0000259" key="5">
    <source>
        <dbReference type="Pfam" id="PF17948"/>
    </source>
</evidence>
<dbReference type="InterPro" id="IPR020917">
    <property type="entry name" value="DnaT"/>
</dbReference>
<name>A0A077N159_XENBV</name>
<dbReference type="Pfam" id="PF17948">
    <property type="entry name" value="DnaT"/>
    <property type="match status" value="1"/>
</dbReference>
<comment type="function">
    <text evidence="3">Involved in the restart of stalled replication forks, which reloads the replicative helicase on sites other than the origin of replication. Can function in multiple replication restart pathways. Displaces ssDNA from a PriB-ssDNA complex. Probably forms a spiral filament on ssDNA.</text>
</comment>
<dbReference type="RefSeq" id="WP_038215577.1">
    <property type="nucleotide sequence ID" value="NZ_CAWLWN010000148.1"/>
</dbReference>
<dbReference type="NCBIfam" id="NF002770">
    <property type="entry name" value="PRK02854.1"/>
    <property type="match status" value="1"/>
</dbReference>
<reference evidence="6" key="1">
    <citation type="submission" date="2013-07" db="EMBL/GenBank/DDBJ databases">
        <title>Sub-species coevolution in mutualistic symbiosis.</title>
        <authorList>
            <person name="Murfin K."/>
            <person name="Klassen J."/>
            <person name="Lee M."/>
            <person name="Forst S."/>
            <person name="Stock P."/>
            <person name="Goodrich-Blair H."/>
        </authorList>
    </citation>
    <scope>NUCLEOTIDE SEQUENCE [LARGE SCALE GENOMIC DNA]</scope>
    <source>
        <strain evidence="6">Puntauvense</strain>
    </source>
</reference>
<keyword evidence="2 3" id="KW-0235">DNA replication</keyword>
<feature type="compositionally biased region" description="Basic and acidic residues" evidence="4">
    <location>
        <begin position="161"/>
        <end position="170"/>
    </location>
</feature>
<organism evidence="6">
    <name type="scientific">Xenorhabdus bovienii str. puntauvense</name>
    <dbReference type="NCBI Taxonomy" id="1398201"/>
    <lineage>
        <taxon>Bacteria</taxon>
        <taxon>Pseudomonadati</taxon>
        <taxon>Pseudomonadota</taxon>
        <taxon>Gammaproteobacteria</taxon>
        <taxon>Enterobacterales</taxon>
        <taxon>Morganellaceae</taxon>
        <taxon>Xenorhabdus</taxon>
    </lineage>
</organism>
<dbReference type="HOGENOM" id="CLU_1501592_0_0_6"/>
<evidence type="ECO:0000256" key="4">
    <source>
        <dbReference type="SAM" id="MobiDB-lite"/>
    </source>
</evidence>
<dbReference type="GO" id="GO:0006269">
    <property type="term" value="P:DNA replication, synthesis of primer"/>
    <property type="evidence" value="ECO:0007669"/>
    <property type="project" value="UniProtKB-KW"/>
</dbReference>
<proteinExistence type="inferred from homology"/>
<evidence type="ECO:0000256" key="2">
    <source>
        <dbReference type="ARBA" id="ARBA00022705"/>
    </source>
</evidence>
<comment type="similarity">
    <text evidence="3">Belongs to the DnaT family.</text>
</comment>
<gene>
    <name evidence="3 6" type="primary">dnaT</name>
    <name evidence="6" type="ORF">XBP1_1620004</name>
</gene>
<accession>A0A077N159</accession>
<dbReference type="GO" id="GO:1990077">
    <property type="term" value="C:primosome complex"/>
    <property type="evidence" value="ECO:0007669"/>
    <property type="project" value="UniProtKB-UniRule"/>
</dbReference>
<dbReference type="AlphaFoldDB" id="A0A077N159"/>
<dbReference type="InterPro" id="IPR040480">
    <property type="entry name" value="DnaT_DNA_bind"/>
</dbReference>
<keyword evidence="3" id="KW-0238">DNA-binding</keyword>
<dbReference type="Proteomes" id="UP000028511">
    <property type="component" value="Unassembled WGS sequence"/>
</dbReference>
<feature type="region of interest" description="Disordered" evidence="4">
    <location>
        <begin position="160"/>
        <end position="181"/>
    </location>
</feature>
<comment type="subunit">
    <text evidence="3">Homooligomerizes. Interacts with PriB. Component of the replication restart primosome. Primosome assembly occurs via a 'hand-off' mechanism. PriA binds to replication forks, subsequently PriB then DnaT bind; DnaT then displaces ssDNA to generate the helicase loading substrate.</text>
</comment>
<comment type="caution">
    <text evidence="6">The sequence shown here is derived from an EMBL/GenBank/DDBJ whole genome shotgun (WGS) entry which is preliminary data.</text>
</comment>
<dbReference type="Gene3D" id="1.10.8.1180">
    <property type="match status" value="1"/>
</dbReference>
<dbReference type="GO" id="GO:0003697">
    <property type="term" value="F:single-stranded DNA binding"/>
    <property type="evidence" value="ECO:0007669"/>
    <property type="project" value="UniProtKB-UniRule"/>
</dbReference>
<sequence length="181" mass="20512">MSMKILASNLIGLEAFCCNPVNTLASVEHGTVAVFDNNQPVFYVVTPERLAQLLEYEAVAISPRSDIKLDDELIDFDMDSPVNPFIPRGKFRMYEGWQPDNDFVRLAAVWGIILTSPVTSAELASFITYWKTEGKFFYHTQWLQKLARSIQQGRMLQGGQLKRDLNHTPEPDQSIPDGFRG</sequence>
<evidence type="ECO:0000313" key="6">
    <source>
        <dbReference type="EMBL" id="CDG95821.1"/>
    </source>
</evidence>